<dbReference type="EMBL" id="FUZQ01000001">
    <property type="protein sequence ID" value="SKC41597.1"/>
    <property type="molecule type" value="Genomic_DNA"/>
</dbReference>
<dbReference type="InterPro" id="IPR046080">
    <property type="entry name" value="DUF6098"/>
</dbReference>
<organism evidence="1 2">
    <name type="scientific">Krasilnikoviella flava</name>
    <dbReference type="NCBI Taxonomy" id="526729"/>
    <lineage>
        <taxon>Bacteria</taxon>
        <taxon>Bacillati</taxon>
        <taxon>Actinomycetota</taxon>
        <taxon>Actinomycetes</taxon>
        <taxon>Micrococcales</taxon>
        <taxon>Promicromonosporaceae</taxon>
        <taxon>Krasilnikoviella</taxon>
    </lineage>
</organism>
<sequence>MALHVPGGPITLDDVPRLRALGDVVELLAVATPLYVRFSAGPLADSSAESRDHESGCLLPGLSVNPLDPEPWWDRPVEHWVARQLCQYAHLMTPERFPWALTGDVAGRGPDCEPLLVATVPLASIDATVVSEAAALYPRVFDAGNDGT</sequence>
<dbReference type="Pfam" id="PF19593">
    <property type="entry name" value="DUF6098"/>
    <property type="match status" value="1"/>
</dbReference>
<protein>
    <submittedName>
        <fullName evidence="1">Uncharacterized protein</fullName>
    </submittedName>
</protein>
<dbReference type="Proteomes" id="UP000189777">
    <property type="component" value="Unassembled WGS sequence"/>
</dbReference>
<dbReference type="AlphaFoldDB" id="A0A1T5IQZ0"/>
<evidence type="ECO:0000313" key="2">
    <source>
        <dbReference type="Proteomes" id="UP000189777"/>
    </source>
</evidence>
<gene>
    <name evidence="1" type="ORF">SAMN04324258_0828</name>
</gene>
<name>A0A1T5IQZ0_9MICO</name>
<dbReference type="STRING" id="526729.SAMN04324258_0828"/>
<reference evidence="1 2" key="1">
    <citation type="submission" date="2017-02" db="EMBL/GenBank/DDBJ databases">
        <authorList>
            <person name="Peterson S.W."/>
        </authorList>
    </citation>
    <scope>NUCLEOTIDE SEQUENCE [LARGE SCALE GENOMIC DNA]</scope>
    <source>
        <strain evidence="1 2">DSM 21481</strain>
    </source>
</reference>
<evidence type="ECO:0000313" key="1">
    <source>
        <dbReference type="EMBL" id="SKC41597.1"/>
    </source>
</evidence>
<dbReference type="RefSeq" id="WP_245806905.1">
    <property type="nucleotide sequence ID" value="NZ_FUZQ01000001.1"/>
</dbReference>
<proteinExistence type="predicted"/>
<keyword evidence="2" id="KW-1185">Reference proteome</keyword>
<accession>A0A1T5IQZ0</accession>